<dbReference type="GO" id="GO:0030655">
    <property type="term" value="P:beta-lactam antibiotic catabolic process"/>
    <property type="evidence" value="ECO:0007669"/>
    <property type="project" value="InterPro"/>
</dbReference>
<evidence type="ECO:0000313" key="9">
    <source>
        <dbReference type="Proteomes" id="UP000554520"/>
    </source>
</evidence>
<evidence type="ECO:0000256" key="5">
    <source>
        <dbReference type="ARBA" id="ARBA00023251"/>
    </source>
</evidence>
<dbReference type="InterPro" id="IPR012338">
    <property type="entry name" value="Beta-lactam/transpept-like"/>
</dbReference>
<dbReference type="AlphaFoldDB" id="A0A839U633"/>
<dbReference type="PANTHER" id="PTHR35333">
    <property type="entry name" value="BETA-LACTAMASE"/>
    <property type="match status" value="1"/>
</dbReference>
<comment type="caution">
    <text evidence="8">The sequence shown here is derived from an EMBL/GenBank/DDBJ whole genome shotgun (WGS) entry which is preliminary data.</text>
</comment>
<evidence type="ECO:0000256" key="4">
    <source>
        <dbReference type="ARBA" id="ARBA00022801"/>
    </source>
</evidence>
<dbReference type="EC" id="3.5.2.6" evidence="3 6"/>
<dbReference type="InterPro" id="IPR045155">
    <property type="entry name" value="Beta-lactam_cat"/>
</dbReference>
<evidence type="ECO:0000259" key="7">
    <source>
        <dbReference type="Pfam" id="PF13354"/>
    </source>
</evidence>
<dbReference type="PROSITE" id="PS00146">
    <property type="entry name" value="BETA_LACTAMASE_A"/>
    <property type="match status" value="1"/>
</dbReference>
<dbReference type="GO" id="GO:0008800">
    <property type="term" value="F:beta-lactamase activity"/>
    <property type="evidence" value="ECO:0007669"/>
    <property type="project" value="UniProtKB-UniRule"/>
</dbReference>
<dbReference type="PRINTS" id="PR00118">
    <property type="entry name" value="BLACTAMASEA"/>
</dbReference>
<evidence type="ECO:0000313" key="8">
    <source>
        <dbReference type="EMBL" id="MBB3144211.1"/>
    </source>
</evidence>
<evidence type="ECO:0000256" key="3">
    <source>
        <dbReference type="ARBA" id="ARBA00012865"/>
    </source>
</evidence>
<protein>
    <recommendedName>
        <fullName evidence="3 6">Beta-lactamase</fullName>
        <ecNumber evidence="3 6">3.5.2.6</ecNumber>
    </recommendedName>
</protein>
<keyword evidence="5 6" id="KW-0046">Antibiotic resistance</keyword>
<organism evidence="8 9">
    <name type="scientific">Phyllobacterium trifolii</name>
    <dbReference type="NCBI Taxonomy" id="300193"/>
    <lineage>
        <taxon>Bacteria</taxon>
        <taxon>Pseudomonadati</taxon>
        <taxon>Pseudomonadota</taxon>
        <taxon>Alphaproteobacteria</taxon>
        <taxon>Hyphomicrobiales</taxon>
        <taxon>Phyllobacteriaceae</taxon>
        <taxon>Phyllobacterium</taxon>
    </lineage>
</organism>
<evidence type="ECO:0000256" key="6">
    <source>
        <dbReference type="RuleBase" id="RU361140"/>
    </source>
</evidence>
<evidence type="ECO:0000256" key="1">
    <source>
        <dbReference type="ARBA" id="ARBA00001526"/>
    </source>
</evidence>
<dbReference type="InterPro" id="IPR023650">
    <property type="entry name" value="Beta-lactam_class-A_AS"/>
</dbReference>
<dbReference type="GO" id="GO:0046677">
    <property type="term" value="P:response to antibiotic"/>
    <property type="evidence" value="ECO:0007669"/>
    <property type="project" value="UniProtKB-UniRule"/>
</dbReference>
<gene>
    <name evidence="8" type="ORF">FHS21_000594</name>
</gene>
<reference evidence="8 9" key="1">
    <citation type="submission" date="2020-08" db="EMBL/GenBank/DDBJ databases">
        <title>Genomic Encyclopedia of Type Strains, Phase III (KMG-III): the genomes of soil and plant-associated and newly described type strains.</title>
        <authorList>
            <person name="Whitman W."/>
        </authorList>
    </citation>
    <scope>NUCLEOTIDE SEQUENCE [LARGE SCALE GENOMIC DNA]</scope>
    <source>
        <strain evidence="8 9">CECT 7015</strain>
    </source>
</reference>
<dbReference type="PANTHER" id="PTHR35333:SF3">
    <property type="entry name" value="BETA-LACTAMASE-TYPE TRANSPEPTIDASE FOLD CONTAINING PROTEIN"/>
    <property type="match status" value="1"/>
</dbReference>
<dbReference type="Gene3D" id="3.40.710.10">
    <property type="entry name" value="DD-peptidase/beta-lactamase superfamily"/>
    <property type="match status" value="1"/>
</dbReference>
<sequence length="296" mass="32188">MSGRITRRGALIGSILTMPVLALSQRSIQAAPESRMDLAGAFKAIEAEAGARLGVSAHDTGSDNRIEYRQHERFAMCSTFKFLAAAAVLARVDHEQERLERIVTYKKSDLVPYSPVTEKHVGKGMPLKAICEAAITMSDNTAGNLILDSLGGPKGLTKYARSLGDATFRLDRRETELNEAKPGDDRDTITPSAILKDLQKTALGDALSKSSRDQLTAWMLASKTGDKRLRAGLPKDWSVGDKTGTSDSGMANDIAVIWPPNRKPILLAVYLYDPKGTADSRNDIHKKVAQLIVENI</sequence>
<feature type="domain" description="Beta-lactamase class A catalytic" evidence="7">
    <location>
        <begin position="54"/>
        <end position="270"/>
    </location>
</feature>
<dbReference type="Pfam" id="PF13354">
    <property type="entry name" value="Beta-lactamase2"/>
    <property type="match status" value="1"/>
</dbReference>
<dbReference type="SUPFAM" id="SSF56601">
    <property type="entry name" value="beta-lactamase/transpeptidase-like"/>
    <property type="match status" value="1"/>
</dbReference>
<dbReference type="RefSeq" id="WP_246410744.1">
    <property type="nucleotide sequence ID" value="NZ_JACHXN010000001.1"/>
</dbReference>
<comment type="similarity">
    <text evidence="2 6">Belongs to the class-A beta-lactamase family.</text>
</comment>
<name>A0A839U633_9HYPH</name>
<dbReference type="InterPro" id="IPR000871">
    <property type="entry name" value="Beta-lactam_class-A"/>
</dbReference>
<comment type="catalytic activity">
    <reaction evidence="1 6">
        <text>a beta-lactam + H2O = a substituted beta-amino acid</text>
        <dbReference type="Rhea" id="RHEA:20401"/>
        <dbReference type="ChEBI" id="CHEBI:15377"/>
        <dbReference type="ChEBI" id="CHEBI:35627"/>
        <dbReference type="ChEBI" id="CHEBI:140347"/>
        <dbReference type="EC" id="3.5.2.6"/>
    </reaction>
</comment>
<keyword evidence="4 6" id="KW-0378">Hydrolase</keyword>
<evidence type="ECO:0000256" key="2">
    <source>
        <dbReference type="ARBA" id="ARBA00009009"/>
    </source>
</evidence>
<keyword evidence="9" id="KW-1185">Reference proteome</keyword>
<accession>A0A839U633</accession>
<dbReference type="Proteomes" id="UP000554520">
    <property type="component" value="Unassembled WGS sequence"/>
</dbReference>
<proteinExistence type="inferred from homology"/>
<dbReference type="EMBL" id="JACHXN010000001">
    <property type="protein sequence ID" value="MBB3144211.1"/>
    <property type="molecule type" value="Genomic_DNA"/>
</dbReference>
<dbReference type="NCBIfam" id="NF033103">
    <property type="entry name" value="bla_class_A"/>
    <property type="match status" value="1"/>
</dbReference>